<dbReference type="EMBL" id="JAWJZI010000001">
    <property type="protein sequence ID" value="MDV5167941.1"/>
    <property type="molecule type" value="Genomic_DNA"/>
</dbReference>
<keyword evidence="3" id="KW-1185">Reference proteome</keyword>
<evidence type="ECO:0000313" key="2">
    <source>
        <dbReference type="EMBL" id="MDV5167941.1"/>
    </source>
</evidence>
<accession>A0ABU3ZCV3</accession>
<evidence type="ECO:0000313" key="3">
    <source>
        <dbReference type="Proteomes" id="UP001186452"/>
    </source>
</evidence>
<evidence type="ECO:0000259" key="1">
    <source>
        <dbReference type="Pfam" id="PF12793"/>
    </source>
</evidence>
<protein>
    <submittedName>
        <fullName evidence="2">SgrR family transcriptional regulator</fullName>
    </submittedName>
</protein>
<dbReference type="InterPro" id="IPR025370">
    <property type="entry name" value="SgrR_HTH_N"/>
</dbReference>
<dbReference type="Proteomes" id="UP001186452">
    <property type="component" value="Unassembled WGS sequence"/>
</dbReference>
<dbReference type="RefSeq" id="WP_317520546.1">
    <property type="nucleotide sequence ID" value="NZ_JAWJZI010000001.1"/>
</dbReference>
<gene>
    <name evidence="2" type="ORF">R2X38_02865</name>
</gene>
<comment type="caution">
    <text evidence="2">The sequence shown here is derived from an EMBL/GenBank/DDBJ whole genome shotgun (WGS) entry which is preliminary data.</text>
</comment>
<reference evidence="2 3" key="1">
    <citation type="submission" date="2023-10" db="EMBL/GenBank/DDBJ databases">
        <title>Marine bacteria isolated from horseshoe crab.</title>
        <authorList>
            <person name="Cheng T.H."/>
        </authorList>
    </citation>
    <scope>NUCLEOTIDE SEQUENCE [LARGE SCALE GENOMIC DNA]</scope>
    <source>
        <strain evidence="2 3">HSC6</strain>
    </source>
</reference>
<sequence>MKDQRAFQYYSRLLSFDSKQDILVSLAEVAEVLCTTPRHSRTLLQALQERGWLSWTPKVGRNQRSVLQLHYSLNELQQELAKDLIANGQYEKAMDLVQGDQSRFSALLQQTSGATLREGQLHIQLTYPRFSATCCRISPYATVNVF</sequence>
<feature type="domain" description="Transcriptional regulator SgrR N-terminal HTH" evidence="1">
    <location>
        <begin position="6"/>
        <end position="119"/>
    </location>
</feature>
<dbReference type="Pfam" id="PF12793">
    <property type="entry name" value="SgrR_N"/>
    <property type="match status" value="1"/>
</dbReference>
<proteinExistence type="predicted"/>
<name>A0ABU3ZCV3_9GAMM</name>
<organism evidence="2 3">
    <name type="scientific">Photobacterium rosenbergii</name>
    <dbReference type="NCBI Taxonomy" id="294936"/>
    <lineage>
        <taxon>Bacteria</taxon>
        <taxon>Pseudomonadati</taxon>
        <taxon>Pseudomonadota</taxon>
        <taxon>Gammaproteobacteria</taxon>
        <taxon>Vibrionales</taxon>
        <taxon>Vibrionaceae</taxon>
        <taxon>Photobacterium</taxon>
    </lineage>
</organism>